<evidence type="ECO:0000313" key="4">
    <source>
        <dbReference type="Proteomes" id="UP000222944"/>
    </source>
</evidence>
<dbReference type="RefSeq" id="WP_097877650.1">
    <property type="nucleotide sequence ID" value="NZ_NTSD01000035.1"/>
</dbReference>
<reference evidence="3 4" key="1">
    <citation type="submission" date="2017-09" db="EMBL/GenBank/DDBJ databases">
        <title>Large-scale bioinformatics analysis of Bacillus genomes uncovers conserved roles of natural products in bacterial physiology.</title>
        <authorList>
            <consortium name="Agbiome Team Llc"/>
            <person name="Bleich R.M."/>
            <person name="Grubbs K.J."/>
            <person name="Santa Maria K.C."/>
            <person name="Allen S.E."/>
            <person name="Farag S."/>
            <person name="Shank E.A."/>
            <person name="Bowers A."/>
        </authorList>
    </citation>
    <scope>NUCLEOTIDE SEQUENCE [LARGE SCALE GENOMIC DNA]</scope>
    <source>
        <strain evidence="2 4">AFS058004</strain>
        <strain evidence="1 3">AFS094940</strain>
    </source>
</reference>
<evidence type="ECO:0000313" key="3">
    <source>
        <dbReference type="Proteomes" id="UP000220127"/>
    </source>
</evidence>
<dbReference type="EMBL" id="NVMD01000028">
    <property type="protein sequence ID" value="PED11874.1"/>
    <property type="molecule type" value="Genomic_DNA"/>
</dbReference>
<comment type="caution">
    <text evidence="2">The sequence shown here is derived from an EMBL/GenBank/DDBJ whole genome shotgun (WGS) entry which is preliminary data.</text>
</comment>
<evidence type="ECO:0000313" key="2">
    <source>
        <dbReference type="EMBL" id="PGH78609.1"/>
    </source>
</evidence>
<dbReference type="EMBL" id="NUFN01000044">
    <property type="protein sequence ID" value="PGH78609.1"/>
    <property type="molecule type" value="Genomic_DNA"/>
</dbReference>
<dbReference type="Proteomes" id="UP000222944">
    <property type="component" value="Unassembled WGS sequence"/>
</dbReference>
<protein>
    <submittedName>
        <fullName evidence="2">Uncharacterized protein</fullName>
    </submittedName>
</protein>
<sequence>MVDPIINFLLDALPMKKFTCDVCHFVFRLPRGSVRDCQKKHDGPYCPKCSNKHGGKKKRSYKTVFSN</sequence>
<evidence type="ECO:0000313" key="1">
    <source>
        <dbReference type="EMBL" id="PED11874.1"/>
    </source>
</evidence>
<dbReference type="Proteomes" id="UP000220127">
    <property type="component" value="Unassembled WGS sequence"/>
</dbReference>
<organism evidence="2 4">
    <name type="scientific">Bacillus thuringiensis</name>
    <dbReference type="NCBI Taxonomy" id="1428"/>
    <lineage>
        <taxon>Bacteria</taxon>
        <taxon>Bacillati</taxon>
        <taxon>Bacillota</taxon>
        <taxon>Bacilli</taxon>
        <taxon>Bacillales</taxon>
        <taxon>Bacillaceae</taxon>
        <taxon>Bacillus</taxon>
        <taxon>Bacillus cereus group</taxon>
    </lineage>
</organism>
<gene>
    <name evidence="2" type="ORF">CN899_28270</name>
    <name evidence="1" type="ORF">CON01_24585</name>
</gene>
<dbReference type="AlphaFoldDB" id="A0A9X7GGR1"/>
<accession>A0A9X7GGR1</accession>
<proteinExistence type="predicted"/>
<name>A0A9X7GGR1_BACTU</name>